<evidence type="ECO:0000313" key="3">
    <source>
        <dbReference type="Proteomes" id="UP000013782"/>
    </source>
</evidence>
<dbReference type="eggNOG" id="COG3981">
    <property type="taxonomic scope" value="Bacteria"/>
</dbReference>
<dbReference type="InterPro" id="IPR016181">
    <property type="entry name" value="Acyl_CoA_acyltransferase"/>
</dbReference>
<evidence type="ECO:0000259" key="1">
    <source>
        <dbReference type="PROSITE" id="PS51186"/>
    </source>
</evidence>
<dbReference type="EMBL" id="AJAQ01000001">
    <property type="protein sequence ID" value="EOH97597.1"/>
    <property type="molecule type" value="Genomic_DNA"/>
</dbReference>
<accession>R2QM04</accession>
<dbReference type="Gene3D" id="3.40.630.30">
    <property type="match status" value="1"/>
</dbReference>
<dbReference type="CDD" id="cd04301">
    <property type="entry name" value="NAT_SF"/>
    <property type="match status" value="1"/>
</dbReference>
<name>R2QM04_9ENTE</name>
<gene>
    <name evidence="2" type="ORF">UAU_00265</name>
</gene>
<dbReference type="PROSITE" id="PS51186">
    <property type="entry name" value="GNAT"/>
    <property type="match status" value="1"/>
</dbReference>
<dbReference type="RefSeq" id="WP_010755330.1">
    <property type="nucleotide sequence ID" value="NZ_ASWD01000002.1"/>
</dbReference>
<reference evidence="2 3" key="1">
    <citation type="submission" date="2013-02" db="EMBL/GenBank/DDBJ databases">
        <title>The Genome Sequence of Enterococcus pallens BAA-351.</title>
        <authorList>
            <consortium name="The Broad Institute Genome Sequencing Platform"/>
            <consortium name="The Broad Institute Genome Sequencing Center for Infectious Disease"/>
            <person name="Earl A.M."/>
            <person name="Gilmore M.S."/>
            <person name="Lebreton F."/>
            <person name="Walker B."/>
            <person name="Young S.K."/>
            <person name="Zeng Q."/>
            <person name="Gargeya S."/>
            <person name="Fitzgerald M."/>
            <person name="Haas B."/>
            <person name="Abouelleil A."/>
            <person name="Alvarado L."/>
            <person name="Arachchi H.M."/>
            <person name="Berlin A.M."/>
            <person name="Chapman S.B."/>
            <person name="Dewar J."/>
            <person name="Goldberg J."/>
            <person name="Griggs A."/>
            <person name="Gujja S."/>
            <person name="Hansen M."/>
            <person name="Howarth C."/>
            <person name="Imamovic A."/>
            <person name="Larimer J."/>
            <person name="McCowan C."/>
            <person name="Murphy C."/>
            <person name="Neiman D."/>
            <person name="Pearson M."/>
            <person name="Priest M."/>
            <person name="Roberts A."/>
            <person name="Saif S."/>
            <person name="Shea T."/>
            <person name="Sisk P."/>
            <person name="Sykes S."/>
            <person name="Wortman J."/>
            <person name="Nusbaum C."/>
            <person name="Birren B."/>
        </authorList>
    </citation>
    <scope>NUCLEOTIDE SEQUENCE [LARGE SCALE GENOMIC DNA]</scope>
    <source>
        <strain evidence="2 3">ATCC BAA-351</strain>
    </source>
</reference>
<dbReference type="HOGENOM" id="CLU_113231_3_1_9"/>
<evidence type="ECO:0000313" key="2">
    <source>
        <dbReference type="EMBL" id="EOH97597.1"/>
    </source>
</evidence>
<dbReference type="SUPFAM" id="SSF55729">
    <property type="entry name" value="Acyl-CoA N-acyltransferases (Nat)"/>
    <property type="match status" value="1"/>
</dbReference>
<comment type="caution">
    <text evidence="2">The sequence shown here is derived from an EMBL/GenBank/DDBJ whole genome shotgun (WGS) entry which is preliminary data.</text>
</comment>
<organism evidence="2 3">
    <name type="scientific">Enterococcus pallens ATCC BAA-351</name>
    <dbReference type="NCBI Taxonomy" id="1158607"/>
    <lineage>
        <taxon>Bacteria</taxon>
        <taxon>Bacillati</taxon>
        <taxon>Bacillota</taxon>
        <taxon>Bacilli</taxon>
        <taxon>Lactobacillales</taxon>
        <taxon>Enterococcaceae</taxon>
        <taxon>Enterococcus</taxon>
    </lineage>
</organism>
<dbReference type="PANTHER" id="PTHR39173">
    <property type="entry name" value="ACETYLTRANSFERASE"/>
    <property type="match status" value="1"/>
</dbReference>
<dbReference type="PATRIC" id="fig|1158607.3.peg.266"/>
<keyword evidence="3" id="KW-1185">Reference proteome</keyword>
<dbReference type="InterPro" id="IPR000182">
    <property type="entry name" value="GNAT_dom"/>
</dbReference>
<dbReference type="AlphaFoldDB" id="R2QM04"/>
<dbReference type="Proteomes" id="UP000013782">
    <property type="component" value="Unassembled WGS sequence"/>
</dbReference>
<dbReference type="PANTHER" id="PTHR39173:SF1">
    <property type="entry name" value="ACETYLTRANSFERASE"/>
    <property type="match status" value="1"/>
</dbReference>
<sequence length="178" mass="20232">MNELKLVLPETQSENAVHAFKQEFFEYGEPIISGSGLLDQLSYEEWLAHTQAYRQAENAQAAWVPSTTFFALRKTDQQIVGIIDIRHHIDHPLLRSYAGHIGYAVRPAERRKGYASEMLQLGLEYAQSLGLKEVMLGCHAANVGSYRTIEKQGGVLTEENVDKEGKRIRIYWIQLEKA</sequence>
<protein>
    <recommendedName>
        <fullName evidence="1">N-acetyltransferase domain-containing protein</fullName>
    </recommendedName>
</protein>
<proteinExistence type="predicted"/>
<dbReference type="GO" id="GO:0016747">
    <property type="term" value="F:acyltransferase activity, transferring groups other than amino-acyl groups"/>
    <property type="evidence" value="ECO:0007669"/>
    <property type="project" value="InterPro"/>
</dbReference>
<dbReference type="STRING" id="160454.RV10_GL004787"/>
<dbReference type="Pfam" id="PF00583">
    <property type="entry name" value="Acetyltransf_1"/>
    <property type="match status" value="1"/>
</dbReference>
<feature type="domain" description="N-acetyltransferase" evidence="1">
    <location>
        <begin position="4"/>
        <end position="177"/>
    </location>
</feature>